<dbReference type="InterPro" id="IPR000914">
    <property type="entry name" value="SBP_5_dom"/>
</dbReference>
<evidence type="ECO:0000313" key="4">
    <source>
        <dbReference type="Proteomes" id="UP001158066"/>
    </source>
</evidence>
<evidence type="ECO:0000256" key="1">
    <source>
        <dbReference type="SAM" id="SignalP"/>
    </source>
</evidence>
<dbReference type="GO" id="GO:0015833">
    <property type="term" value="P:peptide transport"/>
    <property type="evidence" value="ECO:0007669"/>
    <property type="project" value="TreeGrafter"/>
</dbReference>
<feature type="signal peptide" evidence="1">
    <location>
        <begin position="1"/>
        <end position="22"/>
    </location>
</feature>
<dbReference type="InterPro" id="IPR030678">
    <property type="entry name" value="Peptide/Ni-bd"/>
</dbReference>
<dbReference type="EMBL" id="FXUF01000009">
    <property type="protein sequence ID" value="SMP61621.1"/>
    <property type="molecule type" value="Genomic_DNA"/>
</dbReference>
<dbReference type="GO" id="GO:0020037">
    <property type="term" value="F:heme binding"/>
    <property type="evidence" value="ECO:0007669"/>
    <property type="project" value="InterPro"/>
</dbReference>
<name>A0AA45WY21_9CLOT</name>
<dbReference type="PANTHER" id="PTHR30290">
    <property type="entry name" value="PERIPLASMIC BINDING COMPONENT OF ABC TRANSPORTER"/>
    <property type="match status" value="1"/>
</dbReference>
<sequence length="544" mass="61781">MKFLKRKTMVILVGLLVMALLAGCTGASGNTAESQQGTGNNEVTGGEELQELVYVNFRDIRDLNPHLYSGELFAQNLIFEGLVMITEEGIQPWLAKDWHISEDGRTYTFDIREEVTFSDGHPFDAHVAYANFQAIYDNIERHGWLESIRLMENFEAVDDMTFRITLSEPYYPLLTELAVTRPFRFISPNCFIDGTTKDGVDGMIGTGKYVLAENHIDEYAVFEINDTYWGEKPEIQRIVARVIPDNQIRALALETGEIDIIYGTNMVDAETYLRFEEMPGFSGVLSDPLATRMMIMNSTDAILSDRLVRQAINAAVNREEISEAIFHGLEAPAARLLAPTVPYCDVSLEDYTYSLDKANELLENAGWSMNTATGIREKDGKPMEVQLHYNIDSVTEKTISEYMQGELKKIGIQLSITGEEEQSYRDRMKAGDFSITFNISWGTPYDPHSFLGGMRMPAVYGDYAAQQGLEKVQELHDNIFKAFIATDEGDRQQLYNEILTYLHEEAIYVPLTYERNRAIFRNGVENVTFNPSQFEVPLEQMRLR</sequence>
<reference evidence="3" key="1">
    <citation type="submission" date="2017-05" db="EMBL/GenBank/DDBJ databases">
        <authorList>
            <person name="Varghese N."/>
            <person name="Submissions S."/>
        </authorList>
    </citation>
    <scope>NUCLEOTIDE SEQUENCE</scope>
    <source>
        <strain evidence="3">Su22</strain>
    </source>
</reference>
<organism evidence="3 4">
    <name type="scientific">Anoxynatronum buryatiense</name>
    <dbReference type="NCBI Taxonomy" id="489973"/>
    <lineage>
        <taxon>Bacteria</taxon>
        <taxon>Bacillati</taxon>
        <taxon>Bacillota</taxon>
        <taxon>Clostridia</taxon>
        <taxon>Eubacteriales</taxon>
        <taxon>Clostridiaceae</taxon>
        <taxon>Anoxynatronum</taxon>
    </lineage>
</organism>
<dbReference type="PANTHER" id="PTHR30290:SF37">
    <property type="entry name" value="NICKEL-BINDING PERIPLASMIC PROTEIN"/>
    <property type="match status" value="1"/>
</dbReference>
<dbReference type="SUPFAM" id="SSF53850">
    <property type="entry name" value="Periplasmic binding protein-like II"/>
    <property type="match status" value="1"/>
</dbReference>
<dbReference type="PROSITE" id="PS51257">
    <property type="entry name" value="PROKAR_LIPOPROTEIN"/>
    <property type="match status" value="1"/>
</dbReference>
<dbReference type="RefSeq" id="WP_283409734.1">
    <property type="nucleotide sequence ID" value="NZ_FXUF01000009.1"/>
</dbReference>
<dbReference type="PIRSF" id="PIRSF002741">
    <property type="entry name" value="MppA"/>
    <property type="match status" value="1"/>
</dbReference>
<dbReference type="GO" id="GO:0043190">
    <property type="term" value="C:ATP-binding cassette (ABC) transporter complex"/>
    <property type="evidence" value="ECO:0007669"/>
    <property type="project" value="InterPro"/>
</dbReference>
<comment type="caution">
    <text evidence="3">The sequence shown here is derived from an EMBL/GenBank/DDBJ whole genome shotgun (WGS) entry which is preliminary data.</text>
</comment>
<proteinExistence type="predicted"/>
<keyword evidence="4" id="KW-1185">Reference proteome</keyword>
<evidence type="ECO:0000313" key="3">
    <source>
        <dbReference type="EMBL" id="SMP61621.1"/>
    </source>
</evidence>
<feature type="domain" description="Solute-binding protein family 5" evidence="2">
    <location>
        <begin position="90"/>
        <end position="454"/>
    </location>
</feature>
<dbReference type="InterPro" id="IPR039424">
    <property type="entry name" value="SBP_5"/>
</dbReference>
<protein>
    <submittedName>
        <fullName evidence="3">Nickel transport system substrate-binding protein</fullName>
    </submittedName>
</protein>
<dbReference type="GO" id="GO:0030288">
    <property type="term" value="C:outer membrane-bounded periplasmic space"/>
    <property type="evidence" value="ECO:0007669"/>
    <property type="project" value="TreeGrafter"/>
</dbReference>
<evidence type="ECO:0000259" key="2">
    <source>
        <dbReference type="Pfam" id="PF00496"/>
    </source>
</evidence>
<dbReference type="GO" id="GO:1904680">
    <property type="term" value="F:peptide transmembrane transporter activity"/>
    <property type="evidence" value="ECO:0007669"/>
    <property type="project" value="TreeGrafter"/>
</dbReference>
<accession>A0AA45WY21</accession>
<dbReference type="Proteomes" id="UP001158066">
    <property type="component" value="Unassembled WGS sequence"/>
</dbReference>
<dbReference type="AlphaFoldDB" id="A0AA45WY21"/>
<dbReference type="Pfam" id="PF00496">
    <property type="entry name" value="SBP_bac_5"/>
    <property type="match status" value="1"/>
</dbReference>
<feature type="chain" id="PRO_5041247883" evidence="1">
    <location>
        <begin position="23"/>
        <end position="544"/>
    </location>
</feature>
<keyword evidence="1" id="KW-0732">Signal</keyword>
<dbReference type="Gene3D" id="3.40.190.10">
    <property type="entry name" value="Periplasmic binding protein-like II"/>
    <property type="match status" value="1"/>
</dbReference>
<dbReference type="InterPro" id="IPR011980">
    <property type="entry name" value="CntA-like"/>
</dbReference>
<dbReference type="GO" id="GO:0016151">
    <property type="term" value="F:nickel cation binding"/>
    <property type="evidence" value="ECO:0007669"/>
    <property type="project" value="InterPro"/>
</dbReference>
<dbReference type="Gene3D" id="3.10.105.10">
    <property type="entry name" value="Dipeptide-binding Protein, Domain 3"/>
    <property type="match status" value="1"/>
</dbReference>
<dbReference type="GO" id="GO:0015675">
    <property type="term" value="P:nickel cation transport"/>
    <property type="evidence" value="ECO:0007669"/>
    <property type="project" value="InterPro"/>
</dbReference>
<gene>
    <name evidence="3" type="ORF">SAMN06296020_10978</name>
</gene>
<dbReference type="NCBIfam" id="TIGR02294">
    <property type="entry name" value="nickel_nikA"/>
    <property type="match status" value="1"/>
</dbReference>
<dbReference type="CDD" id="cd08489">
    <property type="entry name" value="PBP2_NikA"/>
    <property type="match status" value="1"/>
</dbReference>